<dbReference type="Proteomes" id="UP000290433">
    <property type="component" value="Unassembled WGS sequence"/>
</dbReference>
<dbReference type="OrthoDB" id="663011at2"/>
<evidence type="ECO:0000313" key="2">
    <source>
        <dbReference type="EMBL" id="RYJ40813.1"/>
    </source>
</evidence>
<dbReference type="SUPFAM" id="SSF51206">
    <property type="entry name" value="cAMP-binding domain-like"/>
    <property type="match status" value="1"/>
</dbReference>
<proteinExistence type="predicted"/>
<gene>
    <name evidence="2" type="ORF">NU08_0250</name>
</gene>
<organism evidence="2 3">
    <name type="scientific">Flavobacterium anhuiense</name>
    <dbReference type="NCBI Taxonomy" id="459526"/>
    <lineage>
        <taxon>Bacteria</taxon>
        <taxon>Pseudomonadati</taxon>
        <taxon>Bacteroidota</taxon>
        <taxon>Flavobacteriia</taxon>
        <taxon>Flavobacteriales</taxon>
        <taxon>Flavobacteriaceae</taxon>
        <taxon>Flavobacterium</taxon>
    </lineage>
</organism>
<accession>A0A444W4U9</accession>
<comment type="caution">
    <text evidence="2">The sequence shown here is derived from an EMBL/GenBank/DDBJ whole genome shotgun (WGS) entry which is preliminary data.</text>
</comment>
<dbReference type="InterPro" id="IPR018490">
    <property type="entry name" value="cNMP-bd_dom_sf"/>
</dbReference>
<dbReference type="Gene3D" id="2.60.120.10">
    <property type="entry name" value="Jelly Rolls"/>
    <property type="match status" value="1"/>
</dbReference>
<dbReference type="InterPro" id="IPR014710">
    <property type="entry name" value="RmlC-like_jellyroll"/>
</dbReference>
<dbReference type="EMBL" id="JUIV01000001">
    <property type="protein sequence ID" value="RYJ40813.1"/>
    <property type="molecule type" value="Genomic_DNA"/>
</dbReference>
<dbReference type="CDD" id="cd00038">
    <property type="entry name" value="CAP_ED"/>
    <property type="match status" value="1"/>
</dbReference>
<reference evidence="2 3" key="1">
    <citation type="submission" date="2014-12" db="EMBL/GenBank/DDBJ databases">
        <title>Genome sequence of Flavobacterium anhuiense RCM74.</title>
        <authorList>
            <person name="Kim J.F."/>
            <person name="Song J.Y."/>
            <person name="Kwak M.-J."/>
            <person name="Lee S.-W."/>
        </authorList>
    </citation>
    <scope>NUCLEOTIDE SEQUENCE [LARGE SCALE GENOMIC DNA]</scope>
    <source>
        <strain evidence="2 3">RCM74</strain>
    </source>
</reference>
<feature type="domain" description="Cyclic nucleotide-binding" evidence="1">
    <location>
        <begin position="11"/>
        <end position="57"/>
    </location>
</feature>
<protein>
    <submittedName>
        <fullName evidence="2">Cyclic nucleotide binding regulatory protein</fullName>
    </submittedName>
</protein>
<name>A0A444W4U9_9FLAO</name>
<dbReference type="InterPro" id="IPR000595">
    <property type="entry name" value="cNMP-bd_dom"/>
</dbReference>
<evidence type="ECO:0000259" key="1">
    <source>
        <dbReference type="PROSITE" id="PS50042"/>
    </source>
</evidence>
<dbReference type="AlphaFoldDB" id="A0A444W4U9"/>
<dbReference type="Pfam" id="PF00027">
    <property type="entry name" value="cNMP_binding"/>
    <property type="match status" value="1"/>
</dbReference>
<dbReference type="RefSeq" id="WP_129745366.1">
    <property type="nucleotide sequence ID" value="NZ_JUIV01000001.1"/>
</dbReference>
<evidence type="ECO:0000313" key="3">
    <source>
        <dbReference type="Proteomes" id="UP000290433"/>
    </source>
</evidence>
<sequence>MNDLLRKFLEQFNRFKPSDIDLIIENTTIEFFKKGDFVVTEGQISDKCYLVLKGCLRKFKMIDGVEKTSGFFIEEMPLVIYSSYLDGKPSEFNIQCLEDTILVSGTREKELEMQLKSSILEHITSLIMVSDYRKAERYIALLNNYNPEERYLKFMKSNPNFLNRIPLVHIASYLSITPESLSRIRKRIVQK</sequence>
<dbReference type="PROSITE" id="PS50042">
    <property type="entry name" value="CNMP_BINDING_3"/>
    <property type="match status" value="1"/>
</dbReference>